<proteinExistence type="predicted"/>
<dbReference type="Pfam" id="PF16267">
    <property type="entry name" value="DUF4920"/>
    <property type="match status" value="1"/>
</dbReference>
<feature type="chain" id="PRO_5020407078" evidence="1">
    <location>
        <begin position="20"/>
        <end position="158"/>
    </location>
</feature>
<organism evidence="2 3">
    <name type="scientific">Arcticibacter tournemirensis</name>
    <dbReference type="NCBI Taxonomy" id="699437"/>
    <lineage>
        <taxon>Bacteria</taxon>
        <taxon>Pseudomonadati</taxon>
        <taxon>Bacteroidota</taxon>
        <taxon>Sphingobacteriia</taxon>
        <taxon>Sphingobacteriales</taxon>
        <taxon>Sphingobacteriaceae</taxon>
        <taxon>Arcticibacter</taxon>
    </lineage>
</organism>
<comment type="caution">
    <text evidence="2">The sequence shown here is derived from an EMBL/GenBank/DDBJ whole genome shotgun (WGS) entry which is preliminary data.</text>
</comment>
<evidence type="ECO:0000313" key="2">
    <source>
        <dbReference type="EMBL" id="RXF72299.1"/>
    </source>
</evidence>
<evidence type="ECO:0000313" key="3">
    <source>
        <dbReference type="Proteomes" id="UP000290848"/>
    </source>
</evidence>
<dbReference type="Proteomes" id="UP000290848">
    <property type="component" value="Unassembled WGS sequence"/>
</dbReference>
<reference evidence="2 3" key="1">
    <citation type="submission" date="2018-12" db="EMBL/GenBank/DDBJ databases">
        <title>The Draft Genome Sequence of the Soil Bacterium Pedobacter tournemirensis R1.</title>
        <authorList>
            <person name="He J."/>
        </authorList>
    </citation>
    <scope>NUCLEOTIDE SEQUENCE [LARGE SCALE GENOMIC DNA]</scope>
    <source>
        <strain evidence="2 3">R1</strain>
    </source>
</reference>
<dbReference type="EMBL" id="RXOC01000001">
    <property type="protein sequence ID" value="RXF72299.1"/>
    <property type="molecule type" value="Genomic_DNA"/>
</dbReference>
<dbReference type="RefSeq" id="WP_128767484.1">
    <property type="nucleotide sequence ID" value="NZ_RXOC01000001.1"/>
</dbReference>
<keyword evidence="1" id="KW-0732">Signal</keyword>
<sequence length="158" mass="17056">MGKILFLTLLLIGATYCSAQTTITPAAPGVSYGNGVEKGESIGLATLTKKLNSDSVYTGRISGKVVEVCKKKGCFMKIRDGNGDPVLVRFTGYSFFMPQNIVGKEVIVEGKAKVKETSVKQLRHWAEDAGKSKEEIEKINTPKKDVEIMADGVLVNKG</sequence>
<feature type="signal peptide" evidence="1">
    <location>
        <begin position="1"/>
        <end position="19"/>
    </location>
</feature>
<dbReference type="InterPro" id="IPR032577">
    <property type="entry name" value="DUF4920"/>
</dbReference>
<protein>
    <submittedName>
        <fullName evidence="2">DUF4920 domain-containing protein</fullName>
    </submittedName>
</protein>
<name>A0A4Q0MH22_9SPHI</name>
<accession>A0A4Q0MH22</accession>
<dbReference type="AlphaFoldDB" id="A0A4Q0MH22"/>
<evidence type="ECO:0000256" key="1">
    <source>
        <dbReference type="SAM" id="SignalP"/>
    </source>
</evidence>
<gene>
    <name evidence="2" type="ORF">EKH83_00805</name>
</gene>